<dbReference type="RefSeq" id="XP_043164367.1">
    <property type="nucleotide sequence ID" value="XM_043308432.1"/>
</dbReference>
<proteinExistence type="predicted"/>
<comment type="caution">
    <text evidence="7">The sequence shown here is derived from an EMBL/GenBank/DDBJ whole genome shotgun (WGS) entry which is preliminary data.</text>
</comment>
<keyword evidence="4 5" id="KW-0472">Membrane</keyword>
<gene>
    <name evidence="7" type="ORF">ALTATR162_LOCUS838</name>
</gene>
<dbReference type="Pfam" id="PF07690">
    <property type="entry name" value="MFS_1"/>
    <property type="match status" value="1"/>
</dbReference>
<keyword evidence="8" id="KW-1185">Reference proteome</keyword>
<keyword evidence="2 5" id="KW-0812">Transmembrane</keyword>
<feature type="transmembrane region" description="Helical" evidence="5">
    <location>
        <begin position="279"/>
        <end position="299"/>
    </location>
</feature>
<keyword evidence="3 5" id="KW-1133">Transmembrane helix</keyword>
<name>A0A8J2MWI5_9PLEO</name>
<dbReference type="InterPro" id="IPR011701">
    <property type="entry name" value="MFS"/>
</dbReference>
<comment type="subcellular location">
    <subcellularLocation>
        <location evidence="1">Membrane</location>
        <topology evidence="1">Multi-pass membrane protein</topology>
    </subcellularLocation>
</comment>
<feature type="transmembrane region" description="Helical" evidence="5">
    <location>
        <begin position="320"/>
        <end position="342"/>
    </location>
</feature>
<dbReference type="EMBL" id="CAJRGZ010000015">
    <property type="protein sequence ID" value="CAG5141031.1"/>
    <property type="molecule type" value="Genomic_DNA"/>
</dbReference>
<dbReference type="OrthoDB" id="440553at2759"/>
<evidence type="ECO:0000313" key="8">
    <source>
        <dbReference type="Proteomes" id="UP000676310"/>
    </source>
</evidence>
<dbReference type="InterPro" id="IPR036259">
    <property type="entry name" value="MFS_trans_sf"/>
</dbReference>
<feature type="transmembrane region" description="Helical" evidence="5">
    <location>
        <begin position="460"/>
        <end position="478"/>
    </location>
</feature>
<feature type="domain" description="Major facilitator superfamily (MFS) profile" evidence="6">
    <location>
        <begin position="48"/>
        <end position="499"/>
    </location>
</feature>
<feature type="transmembrane region" description="Helical" evidence="5">
    <location>
        <begin position="83"/>
        <end position="102"/>
    </location>
</feature>
<evidence type="ECO:0000256" key="1">
    <source>
        <dbReference type="ARBA" id="ARBA00004141"/>
    </source>
</evidence>
<evidence type="ECO:0000259" key="6">
    <source>
        <dbReference type="PROSITE" id="PS50850"/>
    </source>
</evidence>
<dbReference type="AlphaFoldDB" id="A0A8J2MWI5"/>
<evidence type="ECO:0000256" key="2">
    <source>
        <dbReference type="ARBA" id="ARBA00022692"/>
    </source>
</evidence>
<feature type="transmembrane region" description="Helical" evidence="5">
    <location>
        <begin position="387"/>
        <end position="407"/>
    </location>
</feature>
<feature type="transmembrane region" description="Helical" evidence="5">
    <location>
        <begin position="419"/>
        <end position="439"/>
    </location>
</feature>
<dbReference type="GO" id="GO:0022857">
    <property type="term" value="F:transmembrane transporter activity"/>
    <property type="evidence" value="ECO:0007669"/>
    <property type="project" value="InterPro"/>
</dbReference>
<protein>
    <recommendedName>
        <fullName evidence="6">Major facilitator superfamily (MFS) profile domain-containing protein</fullName>
    </recommendedName>
</protein>
<feature type="transmembrane region" description="Helical" evidence="5">
    <location>
        <begin position="362"/>
        <end position="380"/>
    </location>
</feature>
<evidence type="ECO:0000256" key="4">
    <source>
        <dbReference type="ARBA" id="ARBA00023136"/>
    </source>
</evidence>
<reference evidence="7" key="1">
    <citation type="submission" date="2021-05" db="EMBL/GenBank/DDBJ databases">
        <authorList>
            <person name="Stam R."/>
        </authorList>
    </citation>
    <scope>NUCLEOTIDE SEQUENCE</scope>
    <source>
        <strain evidence="7">CS162</strain>
    </source>
</reference>
<feature type="transmembrane region" description="Helical" evidence="5">
    <location>
        <begin position="171"/>
        <end position="195"/>
    </location>
</feature>
<feature type="transmembrane region" description="Helical" evidence="5">
    <location>
        <begin position="46"/>
        <end position="71"/>
    </location>
</feature>
<feature type="transmembrane region" description="Helical" evidence="5">
    <location>
        <begin position="138"/>
        <end position="159"/>
    </location>
</feature>
<dbReference type="GeneID" id="67020483"/>
<feature type="transmembrane region" description="Helical" evidence="5">
    <location>
        <begin position="246"/>
        <end position="267"/>
    </location>
</feature>
<dbReference type="Proteomes" id="UP000676310">
    <property type="component" value="Unassembled WGS sequence"/>
</dbReference>
<dbReference type="PANTHER" id="PTHR23501">
    <property type="entry name" value="MAJOR FACILITATOR SUPERFAMILY"/>
    <property type="match status" value="1"/>
</dbReference>
<dbReference type="Gene3D" id="1.20.1720.10">
    <property type="entry name" value="Multidrug resistance protein D"/>
    <property type="match status" value="1"/>
</dbReference>
<organism evidence="7 8">
    <name type="scientific">Alternaria atra</name>
    <dbReference type="NCBI Taxonomy" id="119953"/>
    <lineage>
        <taxon>Eukaryota</taxon>
        <taxon>Fungi</taxon>
        <taxon>Dikarya</taxon>
        <taxon>Ascomycota</taxon>
        <taxon>Pezizomycotina</taxon>
        <taxon>Dothideomycetes</taxon>
        <taxon>Pleosporomycetidae</taxon>
        <taxon>Pleosporales</taxon>
        <taxon>Pleosporineae</taxon>
        <taxon>Pleosporaceae</taxon>
        <taxon>Alternaria</taxon>
        <taxon>Alternaria sect. Ulocladioides</taxon>
    </lineage>
</organism>
<dbReference type="PANTHER" id="PTHR23501:SF43">
    <property type="entry name" value="MULTIDRUG TRANSPORTER, PUTATIVE (AFU_ORTHOLOGUE AFUA_6G03040)-RELATED"/>
    <property type="match status" value="1"/>
</dbReference>
<sequence length="550" mass="59900">MSSTSRDDVVMDTASVEKAFTDTPPNEVEPVAAADESKYITGVKLYLINAGLTVSIFLVTLESTVISTAIVDITDELGGYEKSSWLFTAYMLTYCSLQMIWAKLSDIAGRKYTLIAALLIFTLFSALCGASQTLIQLIMFRWCQGIGGCGVYALTQLIFMEIVPQKKLPQYMAGVSMVLALSLITGPLLGGGITLHGSWRWIFLLNVPVGVLTAVSLCFTLPRTLFNEPAAQQTHPIVSKHSLRRLDFLGATLMLGTLVLLATGLQQASLDYAWSSNKVLPLLVASVPFAIAFFMWQWYATQRRTNPEPVFPWRFCQSRIQLGMIINTHLSGTVMFVCIAQIPQRYITVNGLSPLAAAVRLLTYGAFVPFGSGIAGAMMGKPRIPPCWIILAGSLMEILGIALLAQIDTSSHIDASQYAFQIIAGTGTGLVNSGLIMLVPYAMEKRDLAVGSAATSQFRTLGGLVGIAIVTSISTPYIRSHLTDILPLELAESLLERTELVQHLPPDTLERVRMLFGEAYNLQVKVLIGFAVAKVPVTGLMWTNLRVESK</sequence>
<feature type="transmembrane region" description="Helical" evidence="5">
    <location>
        <begin position="114"/>
        <end position="132"/>
    </location>
</feature>
<evidence type="ECO:0000256" key="5">
    <source>
        <dbReference type="SAM" id="Phobius"/>
    </source>
</evidence>
<dbReference type="InterPro" id="IPR020846">
    <property type="entry name" value="MFS_dom"/>
</dbReference>
<accession>A0A8J2MWI5</accession>
<dbReference type="PROSITE" id="PS50850">
    <property type="entry name" value="MFS"/>
    <property type="match status" value="1"/>
</dbReference>
<evidence type="ECO:0000313" key="7">
    <source>
        <dbReference type="EMBL" id="CAG5141031.1"/>
    </source>
</evidence>
<dbReference type="GO" id="GO:0005886">
    <property type="term" value="C:plasma membrane"/>
    <property type="evidence" value="ECO:0007669"/>
    <property type="project" value="TreeGrafter"/>
</dbReference>
<evidence type="ECO:0000256" key="3">
    <source>
        <dbReference type="ARBA" id="ARBA00022989"/>
    </source>
</evidence>
<feature type="transmembrane region" description="Helical" evidence="5">
    <location>
        <begin position="201"/>
        <end position="226"/>
    </location>
</feature>
<dbReference type="SUPFAM" id="SSF103473">
    <property type="entry name" value="MFS general substrate transporter"/>
    <property type="match status" value="1"/>
</dbReference>